<comment type="caution">
    <text evidence="2">The sequence shown here is derived from an EMBL/GenBank/DDBJ whole genome shotgun (WGS) entry which is preliminary data.</text>
</comment>
<protein>
    <submittedName>
        <fullName evidence="2">Reverse transcriptase</fullName>
    </submittedName>
</protein>
<feature type="compositionally biased region" description="Acidic residues" evidence="1">
    <location>
        <begin position="106"/>
        <end position="124"/>
    </location>
</feature>
<keyword evidence="2" id="KW-0808">Transferase</keyword>
<reference evidence="2" key="1">
    <citation type="submission" date="2020-09" db="EMBL/GenBank/DDBJ databases">
        <title>Genome-Enabled Discovery of Anthraquinone Biosynthesis in Senna tora.</title>
        <authorList>
            <person name="Kang S.-H."/>
            <person name="Pandey R.P."/>
            <person name="Lee C.-M."/>
            <person name="Sim J.-S."/>
            <person name="Jeong J.-T."/>
            <person name="Choi B.-S."/>
            <person name="Jung M."/>
            <person name="Ginzburg D."/>
            <person name="Zhao K."/>
            <person name="Won S.Y."/>
            <person name="Oh T.-J."/>
            <person name="Yu Y."/>
            <person name="Kim N.-H."/>
            <person name="Lee O.R."/>
            <person name="Lee T.-H."/>
            <person name="Bashyal P."/>
            <person name="Kim T.-S."/>
            <person name="Lee W.-H."/>
            <person name="Kawkins C."/>
            <person name="Kim C.-K."/>
            <person name="Kim J.S."/>
            <person name="Ahn B.O."/>
            <person name="Rhee S.Y."/>
            <person name="Sohng J.K."/>
        </authorList>
    </citation>
    <scope>NUCLEOTIDE SEQUENCE</scope>
    <source>
        <tissue evidence="2">Leaf</tissue>
    </source>
</reference>
<feature type="compositionally biased region" description="Polar residues" evidence="1">
    <location>
        <begin position="84"/>
        <end position="95"/>
    </location>
</feature>
<gene>
    <name evidence="2" type="ORF">G2W53_018318</name>
</gene>
<evidence type="ECO:0000313" key="2">
    <source>
        <dbReference type="EMBL" id="KAF7827154.1"/>
    </source>
</evidence>
<feature type="region of interest" description="Disordered" evidence="1">
    <location>
        <begin position="53"/>
        <end position="127"/>
    </location>
</feature>
<dbReference type="Proteomes" id="UP000634136">
    <property type="component" value="Unassembled WGS sequence"/>
</dbReference>
<feature type="region of interest" description="Disordered" evidence="1">
    <location>
        <begin position="288"/>
        <end position="314"/>
    </location>
</feature>
<dbReference type="InterPro" id="IPR036691">
    <property type="entry name" value="Endo/exonu/phosph_ase_sf"/>
</dbReference>
<keyword evidence="2" id="KW-0695">RNA-directed DNA polymerase</keyword>
<evidence type="ECO:0000256" key="1">
    <source>
        <dbReference type="SAM" id="MobiDB-lite"/>
    </source>
</evidence>
<dbReference type="EMBL" id="JAAIUW010000006">
    <property type="protein sequence ID" value="KAF7827154.1"/>
    <property type="molecule type" value="Genomic_DNA"/>
</dbReference>
<feature type="compositionally biased region" description="Gly residues" evidence="1">
    <location>
        <begin position="64"/>
        <end position="75"/>
    </location>
</feature>
<name>A0A834TST2_9FABA</name>
<organism evidence="2 3">
    <name type="scientific">Senna tora</name>
    <dbReference type="NCBI Taxonomy" id="362788"/>
    <lineage>
        <taxon>Eukaryota</taxon>
        <taxon>Viridiplantae</taxon>
        <taxon>Streptophyta</taxon>
        <taxon>Embryophyta</taxon>
        <taxon>Tracheophyta</taxon>
        <taxon>Spermatophyta</taxon>
        <taxon>Magnoliopsida</taxon>
        <taxon>eudicotyledons</taxon>
        <taxon>Gunneridae</taxon>
        <taxon>Pentapetalae</taxon>
        <taxon>rosids</taxon>
        <taxon>fabids</taxon>
        <taxon>Fabales</taxon>
        <taxon>Fabaceae</taxon>
        <taxon>Caesalpinioideae</taxon>
        <taxon>Cassia clade</taxon>
        <taxon>Senna</taxon>
    </lineage>
</organism>
<dbReference type="OrthoDB" id="1741802at2759"/>
<dbReference type="SUPFAM" id="SSF56219">
    <property type="entry name" value="DNase I-like"/>
    <property type="match status" value="1"/>
</dbReference>
<dbReference type="Gene3D" id="3.60.10.10">
    <property type="entry name" value="Endonuclease/exonuclease/phosphatase"/>
    <property type="match status" value="1"/>
</dbReference>
<accession>A0A834TST2</accession>
<evidence type="ECO:0000313" key="3">
    <source>
        <dbReference type="Proteomes" id="UP000634136"/>
    </source>
</evidence>
<keyword evidence="3" id="KW-1185">Reference proteome</keyword>
<proteinExistence type="predicted"/>
<dbReference type="AlphaFoldDB" id="A0A834TST2"/>
<sequence>MEGGARRGTEEKEIEYLRARSVKKAKSIGEFDAHSDVMMKPLFQDGGAVKDLEKEKDISDGDGLSVGCGNSGDVGGKSYKDSVVGTQAGSDSQPMESGSSERSDSDSESEEEAFDEEIDEEEDPFCPRIEVSKEERKEWCKVWKRSLIVKVLGREVSLDFLRNRLLKLWNLKAQLTVLDLGNDICKKKEDANKEEDRSISKEVEKARQIVEDSNFGSWMVAPNADVIAIEGDKFYSGDQVAVVFNSKNSLEMVPIKKSGRSNFGGEGRKSLGGEGSYILYTQKSGNGKEVRAGRKESKEGVVSREVREKGKDGKSMKEGTLLRSMIPRIRGTGGKSFPLLLNDFISEYGVSIVAMFETRRGGDKAVEVLVEDFQFIHAIVKPRSGGVFLLTTMYCSPDASCREVAFEKTKEFGRGINCPWVVGGDFNAYLTCDEKVGGSGWNRRSMLKFGECVNDCGWIDLGYNGVKFTLERQGLKERIDQFFSNSE</sequence>
<dbReference type="GO" id="GO:0003964">
    <property type="term" value="F:RNA-directed DNA polymerase activity"/>
    <property type="evidence" value="ECO:0007669"/>
    <property type="project" value="UniProtKB-KW"/>
</dbReference>
<keyword evidence="2" id="KW-0548">Nucleotidyltransferase</keyword>